<keyword evidence="3" id="KW-1185">Reference proteome</keyword>
<gene>
    <name evidence="2" type="ORF">MUK42_30068</name>
</gene>
<proteinExistence type="predicted"/>
<name>A0A9E7FIN5_9LILI</name>
<feature type="compositionally biased region" description="Basic and acidic residues" evidence="1">
    <location>
        <begin position="1"/>
        <end position="11"/>
    </location>
</feature>
<sequence>MRAWVEFDHTVRNPNSGGASCHGAQEVGNPPHSSRRVRTGGYRHGDY</sequence>
<organism evidence="2 3">
    <name type="scientific">Musa troglodytarum</name>
    <name type="common">fe'i banana</name>
    <dbReference type="NCBI Taxonomy" id="320322"/>
    <lineage>
        <taxon>Eukaryota</taxon>
        <taxon>Viridiplantae</taxon>
        <taxon>Streptophyta</taxon>
        <taxon>Embryophyta</taxon>
        <taxon>Tracheophyta</taxon>
        <taxon>Spermatophyta</taxon>
        <taxon>Magnoliopsida</taxon>
        <taxon>Liliopsida</taxon>
        <taxon>Zingiberales</taxon>
        <taxon>Musaceae</taxon>
        <taxon>Musa</taxon>
    </lineage>
</organism>
<feature type="region of interest" description="Disordered" evidence="1">
    <location>
        <begin position="1"/>
        <end position="47"/>
    </location>
</feature>
<dbReference type="AlphaFoldDB" id="A0A9E7FIN5"/>
<reference evidence="2" key="1">
    <citation type="submission" date="2022-05" db="EMBL/GenBank/DDBJ databases">
        <title>The Musa troglodytarum L. genome provides insights into the mechanism of non-climacteric behaviour and enrichment of carotenoids.</title>
        <authorList>
            <person name="Wang J."/>
        </authorList>
    </citation>
    <scope>NUCLEOTIDE SEQUENCE</scope>
    <source>
        <tissue evidence="2">Leaf</tissue>
    </source>
</reference>
<accession>A0A9E7FIN5</accession>
<evidence type="ECO:0000256" key="1">
    <source>
        <dbReference type="SAM" id="MobiDB-lite"/>
    </source>
</evidence>
<dbReference type="Proteomes" id="UP001055439">
    <property type="component" value="Chromosome 4"/>
</dbReference>
<protein>
    <submittedName>
        <fullName evidence="2">Uncharacterized protein</fullName>
    </submittedName>
</protein>
<dbReference type="EMBL" id="CP097506">
    <property type="protein sequence ID" value="URD96639.1"/>
    <property type="molecule type" value="Genomic_DNA"/>
</dbReference>
<evidence type="ECO:0000313" key="3">
    <source>
        <dbReference type="Proteomes" id="UP001055439"/>
    </source>
</evidence>
<evidence type="ECO:0000313" key="2">
    <source>
        <dbReference type="EMBL" id="URD96639.1"/>
    </source>
</evidence>